<evidence type="ECO:0000313" key="2">
    <source>
        <dbReference type="Proteomes" id="UP000263268"/>
    </source>
</evidence>
<sequence>MVADAGDIRYPGDSRMFAAYKEVTSEVRSAGLGEYFVADIALTEGDGGSTGYYGGWGMVVVYENSKMNWRDVTVFDGYAYVTGGTASHTLNVSGFKAVQNGDVNFKLGMMAGEGDVGISGDYFQIRRQSDNQYQSLSHSGNSTNNFFNSSIQTGGNPRNINRQNNTGLDIAMFDVPNPNNSIINNNQTSTQFRYGSTQDTYIIFNIVFSVDAYVPEAEGIVTTTSVNNMPNPVPLEVVPGDIVEYGIEIKNKGTEAVNNTVITLPIPYTSSYNDLSISYTVNPPLSSPPVPAPYYNPNLGATGSIVWEIGTLPVPNNPNDVLATLSFELIATTDCALLVNANCGTDISLGGTISGVGDTSQTVFNQELIQGYQTDGACIGEPIPTPSIIPINSQQYVIDNCGSYTAVRDFYFCNIGSTPIQTSQVSAEFPPGTKYYNEYPLTPSTIQYNASNPFPPVTGTYYAIPPGSTTCYYQFTIHVEVITSTPTANDVFYCIGDTASPLAATPSNQNYILLYYTDNNPSTIGQTSITPDTSTSGTTTYYVAEAIDEDCVSPNRIPIVVTVYEQITISLESITPTSCNDNNTGAIDISVSGGSGSYTYSWNDTANSTSQDISGLPAGSYTIIVDDANSNCTATATYEIVVDDNTAPIITAPSGITVEGCVSTDVIIGGLTALAYSETEVIITEAEFLAEGGTYTEDNVAEITYQDSASGTCPLTVTRTFTITDTCGLSAS</sequence>
<dbReference type="EMBL" id="DPRK01000114">
    <property type="protein sequence ID" value="HCY81323.1"/>
    <property type="molecule type" value="Genomic_DNA"/>
</dbReference>
<gene>
    <name evidence="1" type="ORF">DHV22_06845</name>
</gene>
<comment type="caution">
    <text evidence="1">The sequence shown here is derived from an EMBL/GenBank/DDBJ whole genome shotgun (WGS) entry which is preliminary data.</text>
</comment>
<accession>A0A3D6BQ74</accession>
<name>A0A3D6BQ74_9FLAO</name>
<reference evidence="1 2" key="1">
    <citation type="journal article" date="2018" name="Nat. Biotechnol.">
        <title>A standardized bacterial taxonomy based on genome phylogeny substantially revises the tree of life.</title>
        <authorList>
            <person name="Parks D.H."/>
            <person name="Chuvochina M."/>
            <person name="Waite D.W."/>
            <person name="Rinke C."/>
            <person name="Skarshewski A."/>
            <person name="Chaumeil P.A."/>
            <person name="Hugenholtz P."/>
        </authorList>
    </citation>
    <scope>NUCLEOTIDE SEQUENCE [LARGE SCALE GENOMIC DNA]</scope>
    <source>
        <strain evidence="1">UBA10227</strain>
    </source>
</reference>
<dbReference type="Pfam" id="PF13573">
    <property type="entry name" value="SprB"/>
    <property type="match status" value="1"/>
</dbReference>
<evidence type="ECO:0008006" key="3">
    <source>
        <dbReference type="Google" id="ProtNLM"/>
    </source>
</evidence>
<proteinExistence type="predicted"/>
<dbReference type="Proteomes" id="UP000263268">
    <property type="component" value="Unassembled WGS sequence"/>
</dbReference>
<evidence type="ECO:0000313" key="1">
    <source>
        <dbReference type="EMBL" id="HCY81323.1"/>
    </source>
</evidence>
<feature type="non-terminal residue" evidence="1">
    <location>
        <position position="732"/>
    </location>
</feature>
<protein>
    <recommendedName>
        <fullName evidence="3">Internalin</fullName>
    </recommendedName>
</protein>
<dbReference type="AlphaFoldDB" id="A0A3D6BQ74"/>
<organism evidence="1 2">
    <name type="scientific">Xanthomarina gelatinilytica</name>
    <dbReference type="NCBI Taxonomy" id="1137281"/>
    <lineage>
        <taxon>Bacteria</taxon>
        <taxon>Pseudomonadati</taxon>
        <taxon>Bacteroidota</taxon>
        <taxon>Flavobacteriia</taxon>
        <taxon>Flavobacteriales</taxon>
        <taxon>Flavobacteriaceae</taxon>
        <taxon>Xanthomarina</taxon>
    </lineage>
</organism>
<dbReference type="NCBIfam" id="TIGR01451">
    <property type="entry name" value="B_ant_repeat"/>
    <property type="match status" value="1"/>
</dbReference>
<dbReference type="InterPro" id="IPR047589">
    <property type="entry name" value="DUF11_rpt"/>
</dbReference>
<dbReference type="InterPro" id="IPR025667">
    <property type="entry name" value="SprB_repeat"/>
</dbReference>